<evidence type="ECO:0000313" key="1">
    <source>
        <dbReference type="EMBL" id="KKN14751.1"/>
    </source>
</evidence>
<proteinExistence type="predicted"/>
<protein>
    <submittedName>
        <fullName evidence="1">Uncharacterized protein</fullName>
    </submittedName>
</protein>
<gene>
    <name evidence="1" type="ORF">LCGC14_0993040</name>
</gene>
<dbReference type="EMBL" id="LAZR01003787">
    <property type="protein sequence ID" value="KKN14751.1"/>
    <property type="molecule type" value="Genomic_DNA"/>
</dbReference>
<comment type="caution">
    <text evidence="1">The sequence shown here is derived from an EMBL/GenBank/DDBJ whole genome shotgun (WGS) entry which is preliminary data.</text>
</comment>
<reference evidence="1" key="1">
    <citation type="journal article" date="2015" name="Nature">
        <title>Complex archaea that bridge the gap between prokaryotes and eukaryotes.</title>
        <authorList>
            <person name="Spang A."/>
            <person name="Saw J.H."/>
            <person name="Jorgensen S.L."/>
            <person name="Zaremba-Niedzwiedzka K."/>
            <person name="Martijn J."/>
            <person name="Lind A.E."/>
            <person name="van Eijk R."/>
            <person name="Schleper C."/>
            <person name="Guy L."/>
            <person name="Ettema T.J."/>
        </authorList>
    </citation>
    <scope>NUCLEOTIDE SEQUENCE</scope>
</reference>
<sequence>MPKVDLTEKLRKDIEAARKGRNTAYIACVPCGWYCRIEEPVLSCPKCGSDNLEYYDPGGERGDP</sequence>
<dbReference type="AlphaFoldDB" id="A0A0F9QNM7"/>
<organism evidence="1">
    <name type="scientific">marine sediment metagenome</name>
    <dbReference type="NCBI Taxonomy" id="412755"/>
    <lineage>
        <taxon>unclassified sequences</taxon>
        <taxon>metagenomes</taxon>
        <taxon>ecological metagenomes</taxon>
    </lineage>
</organism>
<accession>A0A0F9QNM7</accession>
<name>A0A0F9QNM7_9ZZZZ</name>